<dbReference type="InterPro" id="IPR036236">
    <property type="entry name" value="Znf_C2H2_sf"/>
</dbReference>
<evidence type="ECO:0000256" key="6">
    <source>
        <dbReference type="ARBA" id="ARBA00023163"/>
    </source>
</evidence>
<evidence type="ECO:0000256" key="8">
    <source>
        <dbReference type="PROSITE-ProRule" id="PRU00027"/>
    </source>
</evidence>
<organism evidence="10 11">
    <name type="scientific">Homarus americanus</name>
    <name type="common">American lobster</name>
    <dbReference type="NCBI Taxonomy" id="6706"/>
    <lineage>
        <taxon>Eukaryota</taxon>
        <taxon>Metazoa</taxon>
        <taxon>Ecdysozoa</taxon>
        <taxon>Arthropoda</taxon>
        <taxon>Crustacea</taxon>
        <taxon>Multicrustacea</taxon>
        <taxon>Malacostraca</taxon>
        <taxon>Eumalacostraca</taxon>
        <taxon>Eucarida</taxon>
        <taxon>Decapoda</taxon>
        <taxon>Pleocyemata</taxon>
        <taxon>Astacidea</taxon>
        <taxon>Nephropoidea</taxon>
        <taxon>Nephropidae</taxon>
        <taxon>Homarus</taxon>
    </lineage>
</organism>
<dbReference type="EMBL" id="JAHLQT010040257">
    <property type="protein sequence ID" value="KAG7155883.1"/>
    <property type="molecule type" value="Genomic_DNA"/>
</dbReference>
<evidence type="ECO:0000313" key="11">
    <source>
        <dbReference type="Proteomes" id="UP000747542"/>
    </source>
</evidence>
<dbReference type="SUPFAM" id="SSF57667">
    <property type="entry name" value="beta-beta-alpha zinc fingers"/>
    <property type="match status" value="1"/>
</dbReference>
<proteinExistence type="predicted"/>
<dbReference type="GO" id="GO:0008270">
    <property type="term" value="F:zinc ion binding"/>
    <property type="evidence" value="ECO:0007669"/>
    <property type="project" value="UniProtKB-KW"/>
</dbReference>
<sequence>MSYVGKMSPKSNVYGHFIMPSSSESKPRNLKAVCHHCIQTVAGSNKATSNFRRHLEKNHPDIYAKLDDPVADPKQLSVNKFTRNSTGTKWKSTDLRQMELTNCIVAFIVHDLLSLSLVESERFCILMATAEPIFTMPSRKHLSSVLLPQHSTTVQTRLKIQLQQVQNLCLTIDTRSFIGVTGHFILDHTINSVM</sequence>
<name>A0A8J5JGP1_HOMAM</name>
<reference evidence="10" key="1">
    <citation type="journal article" date="2021" name="Sci. Adv.">
        <title>The American lobster genome reveals insights on longevity, neural, and immune adaptations.</title>
        <authorList>
            <person name="Polinski J.M."/>
            <person name="Zimin A.V."/>
            <person name="Clark K.F."/>
            <person name="Kohn A.B."/>
            <person name="Sadowski N."/>
            <person name="Timp W."/>
            <person name="Ptitsyn A."/>
            <person name="Khanna P."/>
            <person name="Romanova D.Y."/>
            <person name="Williams P."/>
            <person name="Greenwood S.J."/>
            <person name="Moroz L.L."/>
            <person name="Walt D.R."/>
            <person name="Bodnar A.G."/>
        </authorList>
    </citation>
    <scope>NUCLEOTIDE SEQUENCE</scope>
    <source>
        <strain evidence="10">GMGI-L3</strain>
    </source>
</reference>
<dbReference type="InterPro" id="IPR003656">
    <property type="entry name" value="Znf_BED"/>
</dbReference>
<dbReference type="PANTHER" id="PTHR46481">
    <property type="entry name" value="ZINC FINGER BED DOMAIN-CONTAINING PROTEIN 4"/>
    <property type="match status" value="1"/>
</dbReference>
<dbReference type="InterPro" id="IPR052035">
    <property type="entry name" value="ZnF_BED_domain_contain"/>
</dbReference>
<keyword evidence="6" id="KW-0804">Transcription</keyword>
<dbReference type="GO" id="GO:0005634">
    <property type="term" value="C:nucleus"/>
    <property type="evidence" value="ECO:0007669"/>
    <property type="project" value="UniProtKB-SubCell"/>
</dbReference>
<dbReference type="PROSITE" id="PS50808">
    <property type="entry name" value="ZF_BED"/>
    <property type="match status" value="1"/>
</dbReference>
<evidence type="ECO:0000259" key="9">
    <source>
        <dbReference type="PROSITE" id="PS50808"/>
    </source>
</evidence>
<feature type="domain" description="BED-type" evidence="9">
    <location>
        <begin position="8"/>
        <end position="66"/>
    </location>
</feature>
<evidence type="ECO:0000256" key="1">
    <source>
        <dbReference type="ARBA" id="ARBA00004123"/>
    </source>
</evidence>
<evidence type="ECO:0000256" key="7">
    <source>
        <dbReference type="ARBA" id="ARBA00023242"/>
    </source>
</evidence>
<evidence type="ECO:0000256" key="5">
    <source>
        <dbReference type="ARBA" id="ARBA00023015"/>
    </source>
</evidence>
<evidence type="ECO:0000256" key="3">
    <source>
        <dbReference type="ARBA" id="ARBA00022771"/>
    </source>
</evidence>
<dbReference type="GO" id="GO:0003677">
    <property type="term" value="F:DNA binding"/>
    <property type="evidence" value="ECO:0007669"/>
    <property type="project" value="InterPro"/>
</dbReference>
<protein>
    <submittedName>
        <fullName evidence="10">Zinc finger BED domain-containing protein 1-like 3</fullName>
    </submittedName>
</protein>
<accession>A0A8J5JGP1</accession>
<keyword evidence="5" id="KW-0805">Transcription regulation</keyword>
<keyword evidence="2" id="KW-0479">Metal-binding</keyword>
<dbReference type="PANTHER" id="PTHR46481:SF10">
    <property type="entry name" value="ZINC FINGER BED DOMAIN-CONTAINING PROTEIN 39"/>
    <property type="match status" value="1"/>
</dbReference>
<evidence type="ECO:0000256" key="4">
    <source>
        <dbReference type="ARBA" id="ARBA00022833"/>
    </source>
</evidence>
<keyword evidence="3 8" id="KW-0863">Zinc-finger</keyword>
<keyword evidence="7" id="KW-0539">Nucleus</keyword>
<keyword evidence="4" id="KW-0862">Zinc</keyword>
<evidence type="ECO:0000313" key="10">
    <source>
        <dbReference type="EMBL" id="KAG7155883.1"/>
    </source>
</evidence>
<dbReference type="SMART" id="SM00614">
    <property type="entry name" value="ZnF_BED"/>
    <property type="match status" value="1"/>
</dbReference>
<evidence type="ECO:0000256" key="2">
    <source>
        <dbReference type="ARBA" id="ARBA00022723"/>
    </source>
</evidence>
<dbReference type="SUPFAM" id="SSF140996">
    <property type="entry name" value="Hermes dimerisation domain"/>
    <property type="match status" value="1"/>
</dbReference>
<comment type="subcellular location">
    <subcellularLocation>
        <location evidence="1">Nucleus</location>
    </subcellularLocation>
</comment>
<gene>
    <name evidence="10" type="primary">Zbed1-L3</name>
    <name evidence="10" type="ORF">Hamer_G012015</name>
</gene>
<dbReference type="AlphaFoldDB" id="A0A8J5JGP1"/>
<dbReference type="Pfam" id="PF02892">
    <property type="entry name" value="zf-BED"/>
    <property type="match status" value="1"/>
</dbReference>
<keyword evidence="11" id="KW-1185">Reference proteome</keyword>
<comment type="caution">
    <text evidence="10">The sequence shown here is derived from an EMBL/GenBank/DDBJ whole genome shotgun (WGS) entry which is preliminary data.</text>
</comment>
<dbReference type="GO" id="GO:0009791">
    <property type="term" value="P:post-embryonic development"/>
    <property type="evidence" value="ECO:0007669"/>
    <property type="project" value="UniProtKB-ARBA"/>
</dbReference>
<dbReference type="Proteomes" id="UP000747542">
    <property type="component" value="Unassembled WGS sequence"/>
</dbReference>